<feature type="region of interest" description="Disordered" evidence="1">
    <location>
        <begin position="278"/>
        <end position="321"/>
    </location>
</feature>
<dbReference type="PROSITE" id="PS50003">
    <property type="entry name" value="PH_DOMAIN"/>
    <property type="match status" value="1"/>
</dbReference>
<dbReference type="EMBL" id="ML996571">
    <property type="protein sequence ID" value="KAF2758619.1"/>
    <property type="molecule type" value="Genomic_DNA"/>
</dbReference>
<keyword evidence="5" id="KW-1185">Reference proteome</keyword>
<proteinExistence type="predicted"/>
<feature type="region of interest" description="Disordered" evidence="1">
    <location>
        <begin position="958"/>
        <end position="984"/>
    </location>
</feature>
<feature type="region of interest" description="Disordered" evidence="1">
    <location>
        <begin position="883"/>
        <end position="930"/>
    </location>
</feature>
<dbReference type="GO" id="GO:0005085">
    <property type="term" value="F:guanyl-nucleotide exchange factor activity"/>
    <property type="evidence" value="ECO:0007669"/>
    <property type="project" value="InterPro"/>
</dbReference>
<organism evidence="4 5">
    <name type="scientific">Pseudovirgaria hyperparasitica</name>
    <dbReference type="NCBI Taxonomy" id="470096"/>
    <lineage>
        <taxon>Eukaryota</taxon>
        <taxon>Fungi</taxon>
        <taxon>Dikarya</taxon>
        <taxon>Ascomycota</taxon>
        <taxon>Pezizomycotina</taxon>
        <taxon>Dothideomycetes</taxon>
        <taxon>Dothideomycetes incertae sedis</taxon>
        <taxon>Acrospermales</taxon>
        <taxon>Acrospermaceae</taxon>
        <taxon>Pseudovirgaria</taxon>
    </lineage>
</organism>
<feature type="region of interest" description="Disordered" evidence="1">
    <location>
        <begin position="1015"/>
        <end position="1040"/>
    </location>
</feature>
<reference evidence="4" key="1">
    <citation type="journal article" date="2020" name="Stud. Mycol.">
        <title>101 Dothideomycetes genomes: a test case for predicting lifestyles and emergence of pathogens.</title>
        <authorList>
            <person name="Haridas S."/>
            <person name="Albert R."/>
            <person name="Binder M."/>
            <person name="Bloem J."/>
            <person name="Labutti K."/>
            <person name="Salamov A."/>
            <person name="Andreopoulos B."/>
            <person name="Baker S."/>
            <person name="Barry K."/>
            <person name="Bills G."/>
            <person name="Bluhm B."/>
            <person name="Cannon C."/>
            <person name="Castanera R."/>
            <person name="Culley D."/>
            <person name="Daum C."/>
            <person name="Ezra D."/>
            <person name="Gonzalez J."/>
            <person name="Henrissat B."/>
            <person name="Kuo A."/>
            <person name="Liang C."/>
            <person name="Lipzen A."/>
            <person name="Lutzoni F."/>
            <person name="Magnuson J."/>
            <person name="Mondo S."/>
            <person name="Nolan M."/>
            <person name="Ohm R."/>
            <person name="Pangilinan J."/>
            <person name="Park H.-J."/>
            <person name="Ramirez L."/>
            <person name="Alfaro M."/>
            <person name="Sun H."/>
            <person name="Tritt A."/>
            <person name="Yoshinaga Y."/>
            <person name="Zwiers L.-H."/>
            <person name="Turgeon B."/>
            <person name="Goodwin S."/>
            <person name="Spatafora J."/>
            <person name="Crous P."/>
            <person name="Grigoriev I."/>
        </authorList>
    </citation>
    <scope>NUCLEOTIDE SEQUENCE</scope>
    <source>
        <strain evidence="4">CBS 121739</strain>
    </source>
</reference>
<dbReference type="OrthoDB" id="8059989at2759"/>
<dbReference type="Proteomes" id="UP000799437">
    <property type="component" value="Unassembled WGS sequence"/>
</dbReference>
<dbReference type="PROSITE" id="PS50010">
    <property type="entry name" value="DH_2"/>
    <property type="match status" value="1"/>
</dbReference>
<dbReference type="InterPro" id="IPR000219">
    <property type="entry name" value="DH_dom"/>
</dbReference>
<feature type="domain" description="PH" evidence="2">
    <location>
        <begin position="624"/>
        <end position="733"/>
    </location>
</feature>
<dbReference type="InterPro" id="IPR001849">
    <property type="entry name" value="PH_domain"/>
</dbReference>
<dbReference type="RefSeq" id="XP_033601070.1">
    <property type="nucleotide sequence ID" value="XM_033746954.1"/>
</dbReference>
<evidence type="ECO:0000259" key="3">
    <source>
        <dbReference type="PROSITE" id="PS50010"/>
    </source>
</evidence>
<evidence type="ECO:0000256" key="1">
    <source>
        <dbReference type="SAM" id="MobiDB-lite"/>
    </source>
</evidence>
<feature type="compositionally biased region" description="Polar residues" evidence="1">
    <location>
        <begin position="1030"/>
        <end position="1040"/>
    </location>
</feature>
<feature type="domain" description="DH" evidence="3">
    <location>
        <begin position="329"/>
        <end position="586"/>
    </location>
</feature>
<dbReference type="InterPro" id="IPR035899">
    <property type="entry name" value="DBL_dom_sf"/>
</dbReference>
<feature type="compositionally biased region" description="Polar residues" evidence="1">
    <location>
        <begin position="883"/>
        <end position="895"/>
    </location>
</feature>
<name>A0A6A6W8T9_9PEZI</name>
<sequence length="1054" mass="118435">MAYILSLPPLSPLKRSFSDTSYIKTGSPRTTSPLVDDTSTIRHFPARNVSGSSLLSLTSIQLSSWTPTKENVSPRPQDHNVLDLLQDLKTRDSARRHSQNIPRKPIWVIGRHPHPERTSSLPSPGRSSSVSNGAEQSFARPIVGSRAEEIEDILASLDESCGPFSEGSSLSSSCSKTHISSCDTSTYHDTVPEQVVPIQTHFRRWMSTLRRRKIDNEVLPGGSSTCESEVSRALVLNRKLCNRSLRLPQATHEKSLSLSSSMGFVTTVKSASITLASTHRPPWATGNRSINSRRDNSGIENGDARISTESTPAQRTPLMDERSWDRARKRGEILSELLATEESYISDMKALVNVYFTLLASIPSFSTETRRSFHRNVAQIIQLHEDLLRDLHAAIPGSESIKDVAKPSLTTCRRPKHVRWKSAEAVSEREVFRKLGRVQRHSIDIRVGSNERQKQVVDTITAGSVAKVFNKYMKRFFAYEQYVAHFEEMKKDMEQSRENVPLSDYERGIEALSTALLSLNHRGSESRKGLTVQDLFIKPVQRVTKLCLMLETLSKQTPVYDDPESHAELEKALFRMRETNREIDRATNNPAARKLMEISWILQDRFDFEHQTLSKPIIFSLLGHVMLCGVLHIAYQANDRVLGQYMICALYRSCLILATPNRSFSSYSVVAAIALAGGSLEEADNGKGLQCYTAAFTWKLVFESEHKLYEIVMSACSAEEEEQWRRNLRERIASENHDFAEGRLSVQDIFACRHLDLKSLGSVFGQAESFVRRLSVHRAQTLGPRINIHQVIIKNTQARKLSDPGQPTVQIPVARSHSLLSTNNVPILTPRRAERVRLENALVDVWTKEVLPYPGMSGRRSENSIRASANAVMRKMSMASLTSNFSKRSASVNNLSRRRAEDALRSGRKTSPPVLGSSHSIAGKRPSPPHVDFHNDPLRFLPADFDLADRRHNRIQKSNRVTSNRHSIRSSRRVSRPTSFIAGRNRPRSDISMAIEASSTSLSAYTFSTPPNDKTCTESEWMKPKHKAPSGSSGLGTISKTIRKQKSRFWKFLP</sequence>
<dbReference type="PANTHER" id="PTHR45818">
    <property type="entry name" value="PROTEIN VAV"/>
    <property type="match status" value="1"/>
</dbReference>
<dbReference type="SMART" id="SM00325">
    <property type="entry name" value="RhoGEF"/>
    <property type="match status" value="1"/>
</dbReference>
<accession>A0A6A6W8T9</accession>
<dbReference type="GO" id="GO:0005737">
    <property type="term" value="C:cytoplasm"/>
    <property type="evidence" value="ECO:0007669"/>
    <property type="project" value="TreeGrafter"/>
</dbReference>
<evidence type="ECO:0000259" key="2">
    <source>
        <dbReference type="PROSITE" id="PS50003"/>
    </source>
</evidence>
<evidence type="ECO:0008006" key="6">
    <source>
        <dbReference type="Google" id="ProtNLM"/>
    </source>
</evidence>
<dbReference type="SUPFAM" id="SSF48065">
    <property type="entry name" value="DBL homology domain (DH-domain)"/>
    <property type="match status" value="1"/>
</dbReference>
<dbReference type="Pfam" id="PF00621">
    <property type="entry name" value="RhoGEF"/>
    <property type="match status" value="1"/>
</dbReference>
<feature type="region of interest" description="Disordered" evidence="1">
    <location>
        <begin position="90"/>
        <end position="139"/>
    </location>
</feature>
<feature type="compositionally biased region" description="Basic residues" evidence="1">
    <location>
        <begin position="966"/>
        <end position="975"/>
    </location>
</feature>
<evidence type="ECO:0000313" key="5">
    <source>
        <dbReference type="Proteomes" id="UP000799437"/>
    </source>
</evidence>
<feature type="compositionally biased region" description="Low complexity" evidence="1">
    <location>
        <begin position="119"/>
        <end position="131"/>
    </location>
</feature>
<dbReference type="GeneID" id="54488008"/>
<evidence type="ECO:0000313" key="4">
    <source>
        <dbReference type="EMBL" id="KAF2758619.1"/>
    </source>
</evidence>
<dbReference type="Gene3D" id="1.20.900.10">
    <property type="entry name" value="Dbl homology (DH) domain"/>
    <property type="match status" value="1"/>
</dbReference>
<gene>
    <name evidence="4" type="ORF">EJ05DRAFT_500138</name>
</gene>
<protein>
    <recommendedName>
        <fullName evidence="6">DH domain-containing protein</fullName>
    </recommendedName>
</protein>
<dbReference type="PANTHER" id="PTHR45818:SF3">
    <property type="entry name" value="PROTEIN VAV"/>
    <property type="match status" value="1"/>
</dbReference>
<dbReference type="AlphaFoldDB" id="A0A6A6W8T9"/>